<feature type="domain" description="SsuA/THI5-like" evidence="1">
    <location>
        <begin position="55"/>
        <end position="272"/>
    </location>
</feature>
<dbReference type="SUPFAM" id="SSF53850">
    <property type="entry name" value="Periplasmic binding protein-like II"/>
    <property type="match status" value="1"/>
</dbReference>
<proteinExistence type="predicted"/>
<dbReference type="InterPro" id="IPR027939">
    <property type="entry name" value="NMT1/THI5"/>
</dbReference>
<gene>
    <name evidence="2" type="ORF">RW1_043_00510</name>
</gene>
<evidence type="ECO:0000259" key="1">
    <source>
        <dbReference type="Pfam" id="PF09084"/>
    </source>
</evidence>
<evidence type="ECO:0000313" key="2">
    <source>
        <dbReference type="EMBL" id="GAF47616.1"/>
    </source>
</evidence>
<dbReference type="InterPro" id="IPR015168">
    <property type="entry name" value="SsuA/THI5"/>
</dbReference>
<dbReference type="Pfam" id="PF09084">
    <property type="entry name" value="NMT1"/>
    <property type="match status" value="1"/>
</dbReference>
<accession>X0Q9M8</accession>
<dbReference type="Proteomes" id="UP000019491">
    <property type="component" value="Unassembled WGS sequence"/>
</dbReference>
<keyword evidence="3" id="KW-1185">Reference proteome</keyword>
<organism evidence="2 3">
    <name type="scientific">Rhodococcus wratislaviensis NBRC 100605</name>
    <dbReference type="NCBI Taxonomy" id="1219028"/>
    <lineage>
        <taxon>Bacteria</taxon>
        <taxon>Bacillati</taxon>
        <taxon>Actinomycetota</taxon>
        <taxon>Actinomycetes</taxon>
        <taxon>Mycobacteriales</taxon>
        <taxon>Nocardiaceae</taxon>
        <taxon>Rhodococcus</taxon>
    </lineage>
</organism>
<reference evidence="2 3" key="1">
    <citation type="submission" date="2014-02" db="EMBL/GenBank/DDBJ databases">
        <title>Whole genome shotgun sequence of Rhodococcus wratislaviensis NBRC 100605.</title>
        <authorList>
            <person name="Hosoyama A."/>
            <person name="Tsuchikane K."/>
            <person name="Yoshida I."/>
            <person name="Ohji S."/>
            <person name="Ichikawa N."/>
            <person name="Yamazoe A."/>
            <person name="Fujita N."/>
        </authorList>
    </citation>
    <scope>NUCLEOTIDE SEQUENCE [LARGE SCALE GENOMIC DNA]</scope>
    <source>
        <strain evidence="2 3">NBRC 100605</strain>
    </source>
</reference>
<protein>
    <recommendedName>
        <fullName evidence="1">SsuA/THI5-like domain-containing protein</fullName>
    </recommendedName>
</protein>
<evidence type="ECO:0000313" key="3">
    <source>
        <dbReference type="Proteomes" id="UP000019491"/>
    </source>
</evidence>
<dbReference type="RefSeq" id="WP_081792536.1">
    <property type="nucleotide sequence ID" value="NZ_BAWF01000043.1"/>
</dbReference>
<dbReference type="GO" id="GO:0009228">
    <property type="term" value="P:thiamine biosynthetic process"/>
    <property type="evidence" value="ECO:0007669"/>
    <property type="project" value="InterPro"/>
</dbReference>
<dbReference type="PANTHER" id="PTHR31528">
    <property type="entry name" value="4-AMINO-5-HYDROXYMETHYL-2-METHYLPYRIMIDINE PHOSPHATE SYNTHASE THI11-RELATED"/>
    <property type="match status" value="1"/>
</dbReference>
<dbReference type="PANTHER" id="PTHR31528:SF15">
    <property type="entry name" value="RIBOFLAVIN-BINDING PROTEIN RIBY"/>
    <property type="match status" value="1"/>
</dbReference>
<dbReference type="OrthoDB" id="174578at2"/>
<name>X0Q9M8_RHOWR</name>
<comment type="caution">
    <text evidence="2">The sequence shown here is derived from an EMBL/GenBank/DDBJ whole genome shotgun (WGS) entry which is preliminary data.</text>
</comment>
<dbReference type="EMBL" id="BAWF01000043">
    <property type="protein sequence ID" value="GAF47616.1"/>
    <property type="molecule type" value="Genomic_DNA"/>
</dbReference>
<dbReference type="Gene3D" id="3.40.190.10">
    <property type="entry name" value="Periplasmic binding protein-like II"/>
    <property type="match status" value="2"/>
</dbReference>
<sequence length="348" mass="36960">MIEEESMKRLVVSVAVACLTTLGLAACSGSGEAEESNQAGEISFNFATVGPTVTMLPFYVADEKGFFESEGIEPKYVTVASGAAMLSGFSAGQLDVIPTSLTAAGKLREGGVDAKTVAGFRAGLDFTIYSRKEAGLPIDGTFEEKMKALEGVNLGVQGGAEGSMLPFVKAMMREAGADPATLRIANVNFGGPQVAALRSGEVDAVITDKSTIVTADDLGIGDSYFSLLTDPPAKYQKLMSSGSIANGAFLSRNPEFAQKYVTAIDKTIAWMRDPSNLDEMHRISTQVQGVPESPVLNDVILPMHNYLSAYVDQSLLEDSLSFLYDSQQLDVNAGRLSVNDLFAESMIK</sequence>
<dbReference type="AlphaFoldDB" id="X0Q9M8"/>